<evidence type="ECO:0000313" key="2">
    <source>
        <dbReference type="EMBL" id="MBV2129650.1"/>
    </source>
</evidence>
<feature type="signal peptide" evidence="1">
    <location>
        <begin position="1"/>
        <end position="22"/>
    </location>
</feature>
<sequence>MKKITACLSAILVAMPVFTLSANDENKTMPEYSMLLMGGGLATCSSMSTRHCSNEEVFSAAAKKHSLFQLSPEHLQAINSSGFWSEDRIIEQQQTLAVLEFLRGQLANEPVSERELLRLWRGAEIEVDGIWVSGRNVYAGLSSRELNFVLDQLEVPVMVSKDANRSNPRSREYADLANTKNNFTVELYQKFVAMAQQVAGDKRKPRILVVTASSRDPFAAVDFYTNLFAEAGADVSWLPISAAYQAAWQSGDKNSCEDLDKHLAEQHGSYQRQRVYPDLMAQKTEFCKAGSKAAVAQIRRSDGIFFNGGDQSLTLQALRLADGSASAELQQIERMLEAGQIVVAGTSAGTAVMSGGSYNGQRTPMISNGDSYSAMQFGAFDLPAPAVGCDKDQSCSNGLAENHLTYSGTGGLGLFSWGVLDTHFSERGRQGRLIRLLHDTQSRYGFGVDENTGLLVGFGQGAEAPAVKMAVLGEAGVYVVDMNSANSSGEGSALNLRNVVTHYLTRGDEMEIIANQLRSRFANWKFAPNNLSQPLLTSGDIFERDNYKQLSHLLCMTQARQAEGRAVKVGQGYAVAVYKDHSSYTRQGSFRQQGEEIAYCSYRNMMVDLQPAN</sequence>
<keyword evidence="1" id="KW-0732">Signal</keyword>
<accession>A0ABS6MLG1</accession>
<keyword evidence="3" id="KW-1185">Reference proteome</keyword>
<evidence type="ECO:0000313" key="3">
    <source>
        <dbReference type="Proteomes" id="UP000704611"/>
    </source>
</evidence>
<protein>
    <submittedName>
        <fullName evidence="2">Cyanophycinase</fullName>
    </submittedName>
</protein>
<comment type="caution">
    <text evidence="2">The sequence shown here is derived from an EMBL/GenBank/DDBJ whole genome shotgun (WGS) entry which is preliminary data.</text>
</comment>
<gene>
    <name evidence="2" type="ORF">KQY15_11140</name>
</gene>
<organism evidence="2 3">
    <name type="scientific">Arsukibacterium indicum</name>
    <dbReference type="NCBI Taxonomy" id="2848612"/>
    <lineage>
        <taxon>Bacteria</taxon>
        <taxon>Pseudomonadati</taxon>
        <taxon>Pseudomonadota</taxon>
        <taxon>Gammaproteobacteria</taxon>
        <taxon>Chromatiales</taxon>
        <taxon>Chromatiaceae</taxon>
        <taxon>Arsukibacterium</taxon>
    </lineage>
</organism>
<name>A0ABS6MLG1_9GAMM</name>
<dbReference type="Proteomes" id="UP000704611">
    <property type="component" value="Unassembled WGS sequence"/>
</dbReference>
<dbReference type="CDD" id="cd03145">
    <property type="entry name" value="GAT1_cyanophycinase"/>
    <property type="match status" value="1"/>
</dbReference>
<dbReference type="PANTHER" id="PTHR36175">
    <property type="entry name" value="CYANOPHYCINASE"/>
    <property type="match status" value="1"/>
</dbReference>
<dbReference type="PANTHER" id="PTHR36175:SF1">
    <property type="entry name" value="CYANOPHYCINASE"/>
    <property type="match status" value="1"/>
</dbReference>
<dbReference type="EMBL" id="JAHRID010000004">
    <property type="protein sequence ID" value="MBV2129650.1"/>
    <property type="molecule type" value="Genomic_DNA"/>
</dbReference>
<dbReference type="RefSeq" id="WP_217669271.1">
    <property type="nucleotide sequence ID" value="NZ_JAHRID010000004.1"/>
</dbReference>
<feature type="chain" id="PRO_5047212836" evidence="1">
    <location>
        <begin position="23"/>
        <end position="613"/>
    </location>
</feature>
<proteinExistence type="predicted"/>
<evidence type="ECO:0000256" key="1">
    <source>
        <dbReference type="SAM" id="SignalP"/>
    </source>
</evidence>
<reference evidence="2 3" key="1">
    <citation type="submission" date="2021-06" db="EMBL/GenBank/DDBJ databases">
        <title>Rheinheimera indica sp. nov., isolated from deep-sea sediment.</title>
        <authorList>
            <person name="Wang Z."/>
            <person name="Zhang X.-Y."/>
        </authorList>
    </citation>
    <scope>NUCLEOTIDE SEQUENCE [LARGE SCALE GENOMIC DNA]</scope>
    <source>
        <strain evidence="2 3">SM2107</strain>
    </source>
</reference>